<sequence>MYAELVITASVAIALSFAMFWAMPPRLAKATLFLFLTNTVSVSFGSAMQYWFTVDEECNPGGPHFDYLFFTVYTAVVAQVFSAVGIWLFNRYFVKFRMRRALMISAVISSVSSIGDLALVLRWNKAWGIPDKAFYLLGDTILEPAVGMMAYMPCTVLMSKLCPKNMESTTFAILASFSNLGGALSRSFGVFAMSAAGIKTDLTDGGSCDFDNLPVLIVVCGMILPLVAVPLTYVLIPDMDMHAESVEEESSPDATEGERTPLMRGESEGARGGLRNRA</sequence>
<evidence type="ECO:0000313" key="9">
    <source>
        <dbReference type="EMBL" id="EEH57799.1"/>
    </source>
</evidence>
<dbReference type="eggNOG" id="ENOG502QRK9">
    <property type="taxonomic scope" value="Eukaryota"/>
</dbReference>
<feature type="region of interest" description="Disordered" evidence="7">
    <location>
        <begin position="244"/>
        <end position="278"/>
    </location>
</feature>
<evidence type="ECO:0000256" key="4">
    <source>
        <dbReference type="ARBA" id="ARBA00022692"/>
    </source>
</evidence>
<dbReference type="AlphaFoldDB" id="C1MR13"/>
<evidence type="ECO:0000256" key="5">
    <source>
        <dbReference type="ARBA" id="ARBA00022989"/>
    </source>
</evidence>
<name>C1MR13_MICPC</name>
<keyword evidence="4 8" id="KW-0812">Transmembrane</keyword>
<feature type="transmembrane region" description="Helical" evidence="8">
    <location>
        <begin position="171"/>
        <end position="193"/>
    </location>
</feature>
<comment type="similarity">
    <text evidence="2">Belongs to the major facilitator superfamily. Folate-biopterin transporter (TC 2.A.71) family.</text>
</comment>
<keyword evidence="6 8" id="KW-0472">Membrane</keyword>
<dbReference type="PANTHER" id="PTHR31585">
    <property type="entry name" value="FOLATE-BIOPTERIN TRANSPORTER 1, CHLOROPLASTIC"/>
    <property type="match status" value="1"/>
</dbReference>
<dbReference type="InterPro" id="IPR039309">
    <property type="entry name" value="BT1"/>
</dbReference>
<feature type="compositionally biased region" description="Basic and acidic residues" evidence="7">
    <location>
        <begin position="256"/>
        <end position="269"/>
    </location>
</feature>
<keyword evidence="5 8" id="KW-1133">Transmembrane helix</keyword>
<evidence type="ECO:0000313" key="10">
    <source>
        <dbReference type="Proteomes" id="UP000001876"/>
    </source>
</evidence>
<accession>C1MR13</accession>
<dbReference type="KEGG" id="mpp:MICPUCDRAFT_16177"/>
<feature type="transmembrane region" description="Helical" evidence="8">
    <location>
        <begin position="67"/>
        <end position="89"/>
    </location>
</feature>
<evidence type="ECO:0000256" key="2">
    <source>
        <dbReference type="ARBA" id="ARBA00007015"/>
    </source>
</evidence>
<dbReference type="InterPro" id="IPR036259">
    <property type="entry name" value="MFS_trans_sf"/>
</dbReference>
<dbReference type="OMA" id="IARICTA"/>
<feature type="transmembrane region" description="Helical" evidence="8">
    <location>
        <begin position="101"/>
        <end position="121"/>
    </location>
</feature>
<dbReference type="STRING" id="564608.C1MR13"/>
<reference evidence="9 10" key="1">
    <citation type="journal article" date="2009" name="Science">
        <title>Green evolution and dynamic adaptations revealed by genomes of the marine picoeukaryotes Micromonas.</title>
        <authorList>
            <person name="Worden A.Z."/>
            <person name="Lee J.H."/>
            <person name="Mock T."/>
            <person name="Rouze P."/>
            <person name="Simmons M.P."/>
            <person name="Aerts A.L."/>
            <person name="Allen A.E."/>
            <person name="Cuvelier M.L."/>
            <person name="Derelle E."/>
            <person name="Everett M.V."/>
            <person name="Foulon E."/>
            <person name="Grimwood J."/>
            <person name="Gundlach H."/>
            <person name="Henrissat B."/>
            <person name="Napoli C."/>
            <person name="McDonald S.M."/>
            <person name="Parker M.S."/>
            <person name="Rombauts S."/>
            <person name="Salamov A."/>
            <person name="Von Dassow P."/>
            <person name="Badger J.H."/>
            <person name="Coutinho P.M."/>
            <person name="Demir E."/>
            <person name="Dubchak I."/>
            <person name="Gentemann C."/>
            <person name="Eikrem W."/>
            <person name="Gready J.E."/>
            <person name="John U."/>
            <person name="Lanier W."/>
            <person name="Lindquist E.A."/>
            <person name="Lucas S."/>
            <person name="Mayer K.F."/>
            <person name="Moreau H."/>
            <person name="Not F."/>
            <person name="Otillar R."/>
            <person name="Panaud O."/>
            <person name="Pangilinan J."/>
            <person name="Paulsen I."/>
            <person name="Piegu B."/>
            <person name="Poliakov A."/>
            <person name="Robbens S."/>
            <person name="Schmutz J."/>
            <person name="Toulza E."/>
            <person name="Wyss T."/>
            <person name="Zelensky A."/>
            <person name="Zhou K."/>
            <person name="Armbrust E.V."/>
            <person name="Bhattacharya D."/>
            <person name="Goodenough U.W."/>
            <person name="Van de Peer Y."/>
            <person name="Grigoriev I.V."/>
        </authorList>
    </citation>
    <scope>NUCLEOTIDE SEQUENCE [LARGE SCALE GENOMIC DNA]</scope>
    <source>
        <strain evidence="9 10">CCMP1545</strain>
    </source>
</reference>
<feature type="transmembrane region" description="Helical" evidence="8">
    <location>
        <begin position="30"/>
        <end position="52"/>
    </location>
</feature>
<keyword evidence="10" id="KW-1185">Reference proteome</keyword>
<keyword evidence="3" id="KW-0813">Transport</keyword>
<evidence type="ECO:0000256" key="6">
    <source>
        <dbReference type="ARBA" id="ARBA00023136"/>
    </source>
</evidence>
<dbReference type="GO" id="GO:0016020">
    <property type="term" value="C:membrane"/>
    <property type="evidence" value="ECO:0007669"/>
    <property type="project" value="UniProtKB-SubCell"/>
</dbReference>
<dbReference type="PANTHER" id="PTHR31585:SF51">
    <property type="entry name" value="TRANSPORTER, PUTATIVE-RELATED"/>
    <property type="match status" value="1"/>
</dbReference>
<dbReference type="GeneID" id="9683286"/>
<feature type="transmembrane region" description="Helical" evidence="8">
    <location>
        <begin position="6"/>
        <end position="23"/>
    </location>
</feature>
<organism evidence="10">
    <name type="scientific">Micromonas pusilla (strain CCMP1545)</name>
    <name type="common">Picoplanktonic green alga</name>
    <dbReference type="NCBI Taxonomy" id="564608"/>
    <lineage>
        <taxon>Eukaryota</taxon>
        <taxon>Viridiplantae</taxon>
        <taxon>Chlorophyta</taxon>
        <taxon>Mamiellophyceae</taxon>
        <taxon>Mamiellales</taxon>
        <taxon>Mamiellaceae</taxon>
        <taxon>Micromonas</taxon>
    </lineage>
</organism>
<comment type="subcellular location">
    <subcellularLocation>
        <location evidence="1">Membrane</location>
        <topology evidence="1">Multi-pass membrane protein</topology>
    </subcellularLocation>
</comment>
<proteinExistence type="inferred from homology"/>
<gene>
    <name evidence="9" type="ORF">MICPUCDRAFT_16177</name>
</gene>
<evidence type="ECO:0000256" key="1">
    <source>
        <dbReference type="ARBA" id="ARBA00004141"/>
    </source>
</evidence>
<evidence type="ECO:0000256" key="3">
    <source>
        <dbReference type="ARBA" id="ARBA00022448"/>
    </source>
</evidence>
<dbReference type="RefSeq" id="XP_003057848.1">
    <property type="nucleotide sequence ID" value="XM_003057802.1"/>
</dbReference>
<dbReference type="EMBL" id="GG663738">
    <property type="protein sequence ID" value="EEH57799.1"/>
    <property type="molecule type" value="Genomic_DNA"/>
</dbReference>
<feature type="transmembrane region" description="Helical" evidence="8">
    <location>
        <begin position="213"/>
        <end position="236"/>
    </location>
</feature>
<feature type="transmembrane region" description="Helical" evidence="8">
    <location>
        <begin position="141"/>
        <end position="159"/>
    </location>
</feature>
<evidence type="ECO:0000256" key="8">
    <source>
        <dbReference type="SAM" id="Phobius"/>
    </source>
</evidence>
<dbReference type="OrthoDB" id="754047at2759"/>
<dbReference type="SUPFAM" id="SSF103473">
    <property type="entry name" value="MFS general substrate transporter"/>
    <property type="match status" value="1"/>
</dbReference>
<evidence type="ECO:0000256" key="7">
    <source>
        <dbReference type="SAM" id="MobiDB-lite"/>
    </source>
</evidence>
<dbReference type="Proteomes" id="UP000001876">
    <property type="component" value="Unassembled WGS sequence"/>
</dbReference>
<dbReference type="Pfam" id="PF03092">
    <property type="entry name" value="BT1"/>
    <property type="match status" value="1"/>
</dbReference>
<protein>
    <submittedName>
        <fullName evidence="9">Folate-biopterin transporter family</fullName>
    </submittedName>
</protein>